<proteinExistence type="predicted"/>
<evidence type="ECO:0000313" key="2">
    <source>
        <dbReference type="EMBL" id="KYC62262.1"/>
    </source>
</evidence>
<dbReference type="PATRIC" id="fig|1398.26.peg.3226"/>
<dbReference type="EMBL" id="LQYG01000055">
    <property type="protein sequence ID" value="KYC62262.1"/>
    <property type="molecule type" value="Genomic_DNA"/>
</dbReference>
<evidence type="ECO:0000313" key="3">
    <source>
        <dbReference type="Proteomes" id="UP000075288"/>
    </source>
</evidence>
<name>A0A150JYE9_HEYCO</name>
<protein>
    <submittedName>
        <fullName evidence="2">Uncharacterized protein</fullName>
    </submittedName>
</protein>
<organism evidence="2 3">
    <name type="scientific">Heyndrickxia coagulans</name>
    <name type="common">Weizmannia coagulans</name>
    <dbReference type="NCBI Taxonomy" id="1398"/>
    <lineage>
        <taxon>Bacteria</taxon>
        <taxon>Bacillati</taxon>
        <taxon>Bacillota</taxon>
        <taxon>Bacilli</taxon>
        <taxon>Bacillales</taxon>
        <taxon>Bacillaceae</taxon>
        <taxon>Heyndrickxia</taxon>
    </lineage>
</organism>
<dbReference type="Proteomes" id="UP000075288">
    <property type="component" value="Unassembled WGS sequence"/>
</dbReference>
<accession>A0A150JYE9</accession>
<dbReference type="AlphaFoldDB" id="A0A150JYE9"/>
<sequence length="72" mass="8173">MPDAGRVLKLQMNAGFSRTFSPFEPGMFFSRLRKQASPIYTSVVLRPGERPPVLHPTDRGHSLHQQLMPLKL</sequence>
<feature type="region of interest" description="Disordered" evidence="1">
    <location>
        <begin position="48"/>
        <end position="72"/>
    </location>
</feature>
<reference evidence="2 3" key="1">
    <citation type="submission" date="2016-01" db="EMBL/GenBank/DDBJ databases">
        <title>Genome Sequences of Twelve Sporeforming Bacillus Species Isolated from Foods.</title>
        <authorList>
            <person name="Berendsen E.M."/>
            <person name="Wells-Bennik M.H."/>
            <person name="Krawcyk A.O."/>
            <person name="De Jong A."/>
            <person name="Holsappel S."/>
            <person name="Eijlander R.T."/>
            <person name="Kuipers O.P."/>
        </authorList>
    </citation>
    <scope>NUCLEOTIDE SEQUENCE [LARGE SCALE GENOMIC DNA]</scope>
    <source>
        <strain evidence="2 3">B4098</strain>
    </source>
</reference>
<gene>
    <name evidence="2" type="ORF">B4098_1044</name>
</gene>
<evidence type="ECO:0000256" key="1">
    <source>
        <dbReference type="SAM" id="MobiDB-lite"/>
    </source>
</evidence>
<comment type="caution">
    <text evidence="2">The sequence shown here is derived from an EMBL/GenBank/DDBJ whole genome shotgun (WGS) entry which is preliminary data.</text>
</comment>